<feature type="domain" description="DUF306" evidence="1">
    <location>
        <begin position="43"/>
        <end position="141"/>
    </location>
</feature>
<dbReference type="InterPro" id="IPR053147">
    <property type="entry name" value="Hsp_HslJ-like"/>
</dbReference>
<organism evidence="2 3">
    <name type="scientific">Neolewinella lacunae</name>
    <dbReference type="NCBI Taxonomy" id="1517758"/>
    <lineage>
        <taxon>Bacteria</taxon>
        <taxon>Pseudomonadati</taxon>
        <taxon>Bacteroidota</taxon>
        <taxon>Saprospiria</taxon>
        <taxon>Saprospirales</taxon>
        <taxon>Lewinellaceae</taxon>
        <taxon>Neolewinella</taxon>
    </lineage>
</organism>
<accession>A0A923T8C7</accession>
<evidence type="ECO:0000313" key="2">
    <source>
        <dbReference type="EMBL" id="MBC6994434.1"/>
    </source>
</evidence>
<dbReference type="PROSITE" id="PS51257">
    <property type="entry name" value="PROKAR_LIPOPROTEIN"/>
    <property type="match status" value="1"/>
</dbReference>
<evidence type="ECO:0000259" key="1">
    <source>
        <dbReference type="Pfam" id="PF03724"/>
    </source>
</evidence>
<sequence>MRTLLLAFAVLLFGVACHPKPATYERGDQTPTTAMQNIPIPSGWDIVRCESEGRVVPAANDRGFVAIRENQIGGNTGCNAFGGDWSAKDGRMEVPGVMATKMYCEDAADQERVVLGLLNGTVACSLQDDGSLILMDGTTKVHLRRNDERLK</sequence>
<dbReference type="Pfam" id="PF03724">
    <property type="entry name" value="META"/>
    <property type="match status" value="1"/>
</dbReference>
<dbReference type="AlphaFoldDB" id="A0A923T8C7"/>
<dbReference type="PANTHER" id="PTHR35535">
    <property type="entry name" value="HEAT SHOCK PROTEIN HSLJ"/>
    <property type="match status" value="1"/>
</dbReference>
<evidence type="ECO:0000313" key="3">
    <source>
        <dbReference type="Proteomes" id="UP000650081"/>
    </source>
</evidence>
<dbReference type="EMBL" id="JACSIT010000098">
    <property type="protein sequence ID" value="MBC6994434.1"/>
    <property type="molecule type" value="Genomic_DNA"/>
</dbReference>
<name>A0A923T8C7_9BACT</name>
<protein>
    <submittedName>
        <fullName evidence="2">META domain-containing protein</fullName>
    </submittedName>
</protein>
<gene>
    <name evidence="2" type="ORF">H9S92_09680</name>
</gene>
<dbReference type="Proteomes" id="UP000650081">
    <property type="component" value="Unassembled WGS sequence"/>
</dbReference>
<reference evidence="2" key="1">
    <citation type="submission" date="2020-08" db="EMBL/GenBank/DDBJ databases">
        <title>Lewinella bacteria from marine environments.</title>
        <authorList>
            <person name="Zhong Y."/>
        </authorList>
    </citation>
    <scope>NUCLEOTIDE SEQUENCE</scope>
    <source>
        <strain evidence="2">KCTC 42187</strain>
    </source>
</reference>
<dbReference type="InterPro" id="IPR005184">
    <property type="entry name" value="DUF306_Meta_HslJ"/>
</dbReference>
<proteinExistence type="predicted"/>
<dbReference type="InterPro" id="IPR038670">
    <property type="entry name" value="HslJ-like_sf"/>
</dbReference>
<comment type="caution">
    <text evidence="2">The sequence shown here is derived from an EMBL/GenBank/DDBJ whole genome shotgun (WGS) entry which is preliminary data.</text>
</comment>
<dbReference type="PANTHER" id="PTHR35535:SF1">
    <property type="entry name" value="HEAT SHOCK PROTEIN HSLJ"/>
    <property type="match status" value="1"/>
</dbReference>
<dbReference type="Gene3D" id="2.40.128.270">
    <property type="match status" value="1"/>
</dbReference>
<dbReference type="RefSeq" id="WP_187466508.1">
    <property type="nucleotide sequence ID" value="NZ_JACSIT010000098.1"/>
</dbReference>
<keyword evidence="3" id="KW-1185">Reference proteome</keyword>